<dbReference type="Proteomes" id="UP000268535">
    <property type="component" value="Unassembled WGS sequence"/>
</dbReference>
<feature type="transmembrane region" description="Helical" evidence="1">
    <location>
        <begin position="87"/>
        <end position="111"/>
    </location>
</feature>
<name>A0A4P9WUC8_9FUNG</name>
<reference evidence="3" key="1">
    <citation type="journal article" date="2018" name="Nat. Microbiol.">
        <title>Leveraging single-cell genomics to expand the fungal tree of life.</title>
        <authorList>
            <person name="Ahrendt S.R."/>
            <person name="Quandt C.A."/>
            <person name="Ciobanu D."/>
            <person name="Clum A."/>
            <person name="Salamov A."/>
            <person name="Andreopoulos B."/>
            <person name="Cheng J.F."/>
            <person name="Woyke T."/>
            <person name="Pelin A."/>
            <person name="Henrissat B."/>
            <person name="Reynolds N.K."/>
            <person name="Benny G.L."/>
            <person name="Smith M.E."/>
            <person name="James T.Y."/>
            <person name="Grigoriev I.V."/>
        </authorList>
    </citation>
    <scope>NUCLEOTIDE SEQUENCE [LARGE SCALE GENOMIC DNA]</scope>
    <source>
        <strain evidence="3">ATCC 52028</strain>
    </source>
</reference>
<keyword evidence="1" id="KW-0812">Transmembrane</keyword>
<keyword evidence="1" id="KW-1133">Transmembrane helix</keyword>
<keyword evidence="1" id="KW-0472">Membrane</keyword>
<organism evidence="2 3">
    <name type="scientific">Caulochytrium protostelioides</name>
    <dbReference type="NCBI Taxonomy" id="1555241"/>
    <lineage>
        <taxon>Eukaryota</taxon>
        <taxon>Fungi</taxon>
        <taxon>Fungi incertae sedis</taxon>
        <taxon>Chytridiomycota</taxon>
        <taxon>Chytridiomycota incertae sedis</taxon>
        <taxon>Chytridiomycetes</taxon>
        <taxon>Caulochytriales</taxon>
        <taxon>Caulochytriaceae</taxon>
        <taxon>Caulochytrium</taxon>
    </lineage>
</organism>
<dbReference type="AlphaFoldDB" id="A0A4P9WUC8"/>
<evidence type="ECO:0000313" key="2">
    <source>
        <dbReference type="EMBL" id="RKO95658.1"/>
    </source>
</evidence>
<evidence type="ECO:0000313" key="3">
    <source>
        <dbReference type="Proteomes" id="UP000268535"/>
    </source>
</evidence>
<accession>A0A4P9WUC8</accession>
<dbReference type="EMBL" id="ML011173">
    <property type="protein sequence ID" value="RKO95658.1"/>
    <property type="molecule type" value="Genomic_DNA"/>
</dbReference>
<protein>
    <submittedName>
        <fullName evidence="2">Uncharacterized protein</fullName>
    </submittedName>
</protein>
<proteinExistence type="predicted"/>
<gene>
    <name evidence="2" type="ORF">CAUPRSCDRAFT_12640</name>
</gene>
<evidence type="ECO:0000256" key="1">
    <source>
        <dbReference type="SAM" id="Phobius"/>
    </source>
</evidence>
<sequence>MAISRGLLRLKAKANRAASKKALNVFVAAVVAIRTGNVLRRRPSASAPLLTKSIPGRRLGCRACPAQSGQSSSYAFTTRCLGVSISILIRFALFCLVPAYMASVWLFLMAVPYG</sequence>